<keyword evidence="2" id="KW-1185">Reference proteome</keyword>
<name>A0A2V4A2P6_9BACT</name>
<organism evidence="1 2">
    <name type="scientific">Marinifilum breve</name>
    <dbReference type="NCBI Taxonomy" id="2184082"/>
    <lineage>
        <taxon>Bacteria</taxon>
        <taxon>Pseudomonadati</taxon>
        <taxon>Bacteroidota</taxon>
        <taxon>Bacteroidia</taxon>
        <taxon>Marinilabiliales</taxon>
        <taxon>Marinifilaceae</taxon>
    </lineage>
</organism>
<gene>
    <name evidence="1" type="ORF">DF185_02970</name>
</gene>
<dbReference type="AlphaFoldDB" id="A0A2V4A2P6"/>
<dbReference type="RefSeq" id="WP_110359225.1">
    <property type="nucleotide sequence ID" value="NZ_QFLI01000001.1"/>
</dbReference>
<dbReference type="OrthoDB" id="1489355at2"/>
<proteinExistence type="predicted"/>
<protein>
    <submittedName>
        <fullName evidence="1">Uncharacterized protein</fullName>
    </submittedName>
</protein>
<evidence type="ECO:0000313" key="2">
    <source>
        <dbReference type="Proteomes" id="UP000248079"/>
    </source>
</evidence>
<reference evidence="1 2" key="1">
    <citation type="submission" date="2018-05" db="EMBL/GenBank/DDBJ databases">
        <title>Marinifilum breve JC075T sp. nov., a marine bacterium isolated from Yongle Blue Hole in the South China Sea.</title>
        <authorList>
            <person name="Fu T."/>
        </authorList>
    </citation>
    <scope>NUCLEOTIDE SEQUENCE [LARGE SCALE GENOMIC DNA]</scope>
    <source>
        <strain evidence="1 2">JC075</strain>
    </source>
</reference>
<accession>A0A2V4A2P6</accession>
<dbReference type="Proteomes" id="UP000248079">
    <property type="component" value="Unassembled WGS sequence"/>
</dbReference>
<dbReference type="EMBL" id="QFLI01000001">
    <property type="protein sequence ID" value="PXY03069.1"/>
    <property type="molecule type" value="Genomic_DNA"/>
</dbReference>
<sequence length="223" mass="26071">MKKLLFLILFAFFFTPSCDEKESSNVLPCTFVDYWYYNDEPYSIGAMSGDYILLGVKSVNTIELIEEFIASKTYFDQSFKYKVYEDSLYRYIVVKLYKTCMCEEIAWILEDAKENSIVSSANYTIESADCDNPIFEKAGEECVYAYSNFFHIRVKDPSDLSDLNHTLSETNTWIKEQNDFMDNWFSIYTDKDSRGDALQMANYFYETGLFDASEPDIFQIVIE</sequence>
<comment type="caution">
    <text evidence="1">The sequence shown here is derived from an EMBL/GenBank/DDBJ whole genome shotgun (WGS) entry which is preliminary data.</text>
</comment>
<evidence type="ECO:0000313" key="1">
    <source>
        <dbReference type="EMBL" id="PXY03069.1"/>
    </source>
</evidence>